<evidence type="ECO:0000313" key="2">
    <source>
        <dbReference type="Proteomes" id="UP000280271"/>
    </source>
</evidence>
<proteinExistence type="predicted"/>
<keyword evidence="2" id="KW-1185">Reference proteome</keyword>
<dbReference type="EMBL" id="RCHC01000027">
    <property type="protein sequence ID" value="RLL17868.1"/>
    <property type="molecule type" value="Genomic_DNA"/>
</dbReference>
<gene>
    <name evidence="1" type="ORF">D9K81_16485</name>
</gene>
<name>A0ABX9TRM3_9GAMM</name>
<dbReference type="NCBIfam" id="TIGR04111">
    <property type="entry name" value="BcepMu_gp16"/>
    <property type="match status" value="1"/>
</dbReference>
<dbReference type="Proteomes" id="UP000280271">
    <property type="component" value="Unassembled WGS sequence"/>
</dbReference>
<sequence length="66" mass="7210">MQIKTPAQVKQEFINSGIPVSNWATKNGFVPQEVYKVLNGQAKGNFGRAHEIAVALGLKKETKVTV</sequence>
<comment type="caution">
    <text evidence="1">The sequence shown here is derived from an EMBL/GenBank/DDBJ whole genome shotgun (WGS) entry which is preliminary data.</text>
</comment>
<accession>A0ABX9TRM3</accession>
<reference evidence="1 2" key="1">
    <citation type="submission" date="2018-09" db="EMBL/GenBank/DDBJ databases">
        <title>The draft genome of Acinetobacter sp. strains.</title>
        <authorList>
            <person name="Qin J."/>
            <person name="Feng Y."/>
            <person name="Zong Z."/>
        </authorList>
    </citation>
    <scope>NUCLEOTIDE SEQUENCE [LARGE SCALE GENOMIC DNA]</scope>
    <source>
        <strain evidence="1 2">WCHAc060005</strain>
    </source>
</reference>
<dbReference type="GO" id="GO:0003677">
    <property type="term" value="F:DNA binding"/>
    <property type="evidence" value="ECO:0007669"/>
    <property type="project" value="UniProtKB-KW"/>
</dbReference>
<organism evidence="1 2">
    <name type="scientific">Acinetobacter chengduensis</name>
    <dbReference type="NCBI Taxonomy" id="2420890"/>
    <lineage>
        <taxon>Bacteria</taxon>
        <taxon>Pseudomonadati</taxon>
        <taxon>Pseudomonadota</taxon>
        <taxon>Gammaproteobacteria</taxon>
        <taxon>Moraxellales</taxon>
        <taxon>Moraxellaceae</taxon>
        <taxon>Acinetobacter</taxon>
    </lineage>
</organism>
<dbReference type="InterPro" id="IPR026365">
    <property type="entry name" value="BcepMu_gp16"/>
</dbReference>
<protein>
    <submittedName>
        <fullName evidence="1">DNA-binding protein</fullName>
    </submittedName>
</protein>
<dbReference type="RefSeq" id="WP_121523759.1">
    <property type="nucleotide sequence ID" value="NZ_RCHC01000027.1"/>
</dbReference>
<keyword evidence="1" id="KW-0238">DNA-binding</keyword>
<evidence type="ECO:0000313" key="1">
    <source>
        <dbReference type="EMBL" id="RLL17868.1"/>
    </source>
</evidence>